<dbReference type="GO" id="GO:0004072">
    <property type="term" value="F:aspartate kinase activity"/>
    <property type="evidence" value="ECO:0007669"/>
    <property type="project" value="UniProtKB-EC"/>
</dbReference>
<dbReference type="GO" id="GO:0005829">
    <property type="term" value="C:cytosol"/>
    <property type="evidence" value="ECO:0007669"/>
    <property type="project" value="TreeGrafter"/>
</dbReference>
<reference evidence="17 18" key="1">
    <citation type="submission" date="2019-07" db="EMBL/GenBank/DDBJ databases">
        <title>Whole genome shotgun sequence of Aneurinibacillus danicus NBRC 102444.</title>
        <authorList>
            <person name="Hosoyama A."/>
            <person name="Uohara A."/>
            <person name="Ohji S."/>
            <person name="Ichikawa N."/>
        </authorList>
    </citation>
    <scope>NUCLEOTIDE SEQUENCE [LARGE SCALE GENOMIC DNA]</scope>
    <source>
        <strain evidence="17 18">NBRC 102444</strain>
    </source>
</reference>
<dbReference type="AlphaFoldDB" id="A0A511V794"/>
<keyword evidence="11" id="KW-0457">Lysine biosynthesis</keyword>
<dbReference type="Gene3D" id="3.40.1160.10">
    <property type="entry name" value="Acetylglutamate kinase-like"/>
    <property type="match status" value="1"/>
</dbReference>
<dbReference type="GO" id="GO:0019877">
    <property type="term" value="P:diaminopimelate biosynthetic process"/>
    <property type="evidence" value="ECO:0007669"/>
    <property type="project" value="UniProtKB-KW"/>
</dbReference>
<comment type="caution">
    <text evidence="17">The sequence shown here is derived from an EMBL/GenBank/DDBJ whole genome shotgun (WGS) entry which is preliminary data.</text>
</comment>
<evidence type="ECO:0000256" key="13">
    <source>
        <dbReference type="PIRSR" id="PIRSR000726-1"/>
    </source>
</evidence>
<dbReference type="FunFam" id="3.40.1160.10:FF:000027">
    <property type="entry name" value="Aspartokinase"/>
    <property type="match status" value="1"/>
</dbReference>
<evidence type="ECO:0000313" key="17">
    <source>
        <dbReference type="EMBL" id="GEN33798.1"/>
    </source>
</evidence>
<evidence type="ECO:0000256" key="5">
    <source>
        <dbReference type="ARBA" id="ARBA00010122"/>
    </source>
</evidence>
<dbReference type="PANTHER" id="PTHR21499:SF67">
    <property type="entry name" value="ASPARTOKINASE 3"/>
    <property type="match status" value="1"/>
</dbReference>
<dbReference type="GO" id="GO:0005524">
    <property type="term" value="F:ATP binding"/>
    <property type="evidence" value="ECO:0007669"/>
    <property type="project" value="UniProtKB-KW"/>
</dbReference>
<evidence type="ECO:0000256" key="7">
    <source>
        <dbReference type="ARBA" id="ARBA00022741"/>
    </source>
</evidence>
<dbReference type="NCBIfam" id="TIGR00657">
    <property type="entry name" value="asp_kinases"/>
    <property type="match status" value="1"/>
</dbReference>
<dbReference type="Pfam" id="PF00696">
    <property type="entry name" value="AA_kinase"/>
    <property type="match status" value="1"/>
</dbReference>
<comment type="pathway">
    <text evidence="3 15">Amino-acid biosynthesis; L-methionine biosynthesis via de novo pathway; L-homoserine from L-aspartate: step 1/3.</text>
</comment>
<keyword evidence="15" id="KW-0028">Amino-acid biosynthesis</keyword>
<sequence>MKVAKFGGTSLASAAQIKKVCDIVLADTERRLIVVSAPGKRDKNDTKVTDLLIALAERYLAEGEAEAELAAVVARYRDIACGLGLSEEIVHVIEADLRGRLELDRSKPEMFMDALKASGEDNNAKVVARYLQSQGVQASYVNPKDAGLFVSDEHGNAQVLPESYENLKTLREQEGILIFPGFFGFSPSGEIVTFSRGGSDITGSILAAAVKADLYENFTDVDSVFSANPNIVDNPQPIQELTYREMRELSYAGFSVFHDEALIPAFRAGIPVCIKNTNNPSAPGTMIVFEREGNGNPVVGIASANGFCSIYVSKYLMNREIGFGRRLLHILEDEHLSYEHIPSGIDDISVILKDDKIDAEMERRITERIRTELAVDDIVFERDMSMIMIVGEGMRHNVGTTARAAGALARAHVNIEMINQGSSEVSMMFGVKAVDEEKAVRAIYEEFFERKEGREEAAKEAVSYR</sequence>
<evidence type="ECO:0000256" key="15">
    <source>
        <dbReference type="RuleBase" id="RU004249"/>
    </source>
</evidence>
<evidence type="ECO:0000313" key="18">
    <source>
        <dbReference type="Proteomes" id="UP000321157"/>
    </source>
</evidence>
<dbReference type="Proteomes" id="UP000321157">
    <property type="component" value="Unassembled WGS sequence"/>
</dbReference>
<dbReference type="CDD" id="cd04911">
    <property type="entry name" value="ACT_AKiii-YclM-BS_1"/>
    <property type="match status" value="1"/>
</dbReference>
<dbReference type="EC" id="2.7.2.4" evidence="14"/>
<evidence type="ECO:0000256" key="1">
    <source>
        <dbReference type="ARBA" id="ARBA00003121"/>
    </source>
</evidence>
<accession>A0A511V794</accession>
<dbReference type="EMBL" id="BJXX01000055">
    <property type="protein sequence ID" value="GEN33798.1"/>
    <property type="molecule type" value="Genomic_DNA"/>
</dbReference>
<dbReference type="PANTHER" id="PTHR21499">
    <property type="entry name" value="ASPARTATE KINASE"/>
    <property type="match status" value="1"/>
</dbReference>
<dbReference type="SUPFAM" id="SSF53633">
    <property type="entry name" value="Carbamate kinase-like"/>
    <property type="match status" value="1"/>
</dbReference>
<evidence type="ECO:0000256" key="2">
    <source>
        <dbReference type="ARBA" id="ARBA00004766"/>
    </source>
</evidence>
<dbReference type="PROSITE" id="PS51671">
    <property type="entry name" value="ACT"/>
    <property type="match status" value="1"/>
</dbReference>
<evidence type="ECO:0000256" key="9">
    <source>
        <dbReference type="ARBA" id="ARBA00022840"/>
    </source>
</evidence>
<feature type="binding site" evidence="13">
    <location>
        <begin position="5"/>
        <end position="8"/>
    </location>
    <ligand>
        <name>ATP</name>
        <dbReference type="ChEBI" id="CHEBI:30616"/>
    </ligand>
</feature>
<proteinExistence type="inferred from homology"/>
<comment type="similarity">
    <text evidence="5 14">Belongs to the aspartokinase family.</text>
</comment>
<comment type="function">
    <text evidence="1">Catalyzes the phosphorylation of the beta-carboxyl group of aspartic acid with ATP to yield 4-phospho-L-aspartate, which is involved in the branched biosynthetic pathway leading to the biosynthesis of amino acids threonine, isoleucine and methionine.</text>
</comment>
<keyword evidence="8 14" id="KW-0418">Kinase</keyword>
<dbReference type="PIRSF" id="PIRSF000726">
    <property type="entry name" value="Asp_kin"/>
    <property type="match status" value="1"/>
</dbReference>
<dbReference type="InterPro" id="IPR036393">
    <property type="entry name" value="AceGlu_kinase-like_sf"/>
</dbReference>
<dbReference type="InterPro" id="IPR005260">
    <property type="entry name" value="Asp_kin_monofn"/>
</dbReference>
<dbReference type="CDD" id="cd04916">
    <property type="entry name" value="ACT_AKiii-YclM-BS_2"/>
    <property type="match status" value="1"/>
</dbReference>
<dbReference type="InterPro" id="IPR001341">
    <property type="entry name" value="Asp_kinase"/>
</dbReference>
<dbReference type="FunFam" id="3.30.2130.10:FF:000001">
    <property type="entry name" value="Bifunctional aspartokinase/homoserine dehydrogenase"/>
    <property type="match status" value="1"/>
</dbReference>
<evidence type="ECO:0000256" key="8">
    <source>
        <dbReference type="ARBA" id="ARBA00022777"/>
    </source>
</evidence>
<dbReference type="InterPro" id="IPR035804">
    <property type="entry name" value="AKIII_YclM_N"/>
</dbReference>
<evidence type="ECO:0000256" key="14">
    <source>
        <dbReference type="RuleBase" id="RU003448"/>
    </source>
</evidence>
<evidence type="ECO:0000256" key="10">
    <source>
        <dbReference type="ARBA" id="ARBA00022915"/>
    </source>
</evidence>
<dbReference type="SUPFAM" id="SSF55021">
    <property type="entry name" value="ACT-like"/>
    <property type="match status" value="2"/>
</dbReference>
<feature type="binding site" evidence="13">
    <location>
        <begin position="219"/>
        <end position="220"/>
    </location>
    <ligand>
        <name>ATP</name>
        <dbReference type="ChEBI" id="CHEBI:30616"/>
    </ligand>
</feature>
<dbReference type="InterPro" id="IPR002912">
    <property type="entry name" value="ACT_dom"/>
</dbReference>
<dbReference type="InterPro" id="IPR001048">
    <property type="entry name" value="Asp/Glu/Uridylate_kinase"/>
</dbReference>
<comment type="pathway">
    <text evidence="2 15">Amino-acid biosynthesis; L-lysine biosynthesis via DAP pathway; (S)-tetrahydrodipicolinate from L-aspartate: step 1/4.</text>
</comment>
<feature type="binding site" evidence="13">
    <location>
        <position position="120"/>
    </location>
    <ligand>
        <name>substrate</name>
    </ligand>
</feature>
<dbReference type="NCBIfam" id="NF006540">
    <property type="entry name" value="PRK09034.1"/>
    <property type="match status" value="1"/>
</dbReference>
<evidence type="ECO:0000259" key="16">
    <source>
        <dbReference type="PROSITE" id="PS51671"/>
    </source>
</evidence>
<dbReference type="InterPro" id="IPR045865">
    <property type="entry name" value="ACT-like_dom_sf"/>
</dbReference>
<dbReference type="GO" id="GO:0009090">
    <property type="term" value="P:homoserine biosynthetic process"/>
    <property type="evidence" value="ECO:0007669"/>
    <property type="project" value="TreeGrafter"/>
</dbReference>
<organism evidence="17 18">
    <name type="scientific">Aneurinibacillus danicus</name>
    <dbReference type="NCBI Taxonomy" id="267746"/>
    <lineage>
        <taxon>Bacteria</taxon>
        <taxon>Bacillati</taxon>
        <taxon>Bacillota</taxon>
        <taxon>Bacilli</taxon>
        <taxon>Bacillales</taxon>
        <taxon>Paenibacillaceae</taxon>
        <taxon>Aneurinibacillus group</taxon>
        <taxon>Aneurinibacillus</taxon>
    </lineage>
</organism>
<evidence type="ECO:0000256" key="11">
    <source>
        <dbReference type="ARBA" id="ARBA00023154"/>
    </source>
</evidence>
<keyword evidence="6 14" id="KW-0808">Transferase</keyword>
<dbReference type="OrthoDB" id="9799110at2"/>
<comment type="pathway">
    <text evidence="4 15">Amino-acid biosynthesis; L-threonine biosynthesis; L-threonine from L-aspartate: step 1/5.</text>
</comment>
<dbReference type="PROSITE" id="PS00324">
    <property type="entry name" value="ASPARTOKINASE"/>
    <property type="match status" value="1"/>
</dbReference>
<dbReference type="GO" id="GO:0009089">
    <property type="term" value="P:lysine biosynthetic process via diaminopimelate"/>
    <property type="evidence" value="ECO:0007669"/>
    <property type="project" value="UniProtKB-UniPathway"/>
</dbReference>
<comment type="catalytic activity">
    <reaction evidence="12 14">
        <text>L-aspartate + ATP = 4-phospho-L-aspartate + ADP</text>
        <dbReference type="Rhea" id="RHEA:23776"/>
        <dbReference type="ChEBI" id="CHEBI:29991"/>
        <dbReference type="ChEBI" id="CHEBI:30616"/>
        <dbReference type="ChEBI" id="CHEBI:57535"/>
        <dbReference type="ChEBI" id="CHEBI:456216"/>
        <dbReference type="EC" id="2.7.2.4"/>
    </reaction>
</comment>
<dbReference type="UniPathway" id="UPA00034">
    <property type="reaction ID" value="UER00015"/>
</dbReference>
<dbReference type="GO" id="GO:0009088">
    <property type="term" value="P:threonine biosynthetic process"/>
    <property type="evidence" value="ECO:0007669"/>
    <property type="project" value="UniProtKB-UniPathway"/>
</dbReference>
<feature type="domain" description="ACT" evidence="16">
    <location>
        <begin position="389"/>
        <end position="465"/>
    </location>
</feature>
<dbReference type="InterPro" id="IPR018042">
    <property type="entry name" value="Aspartate_kinase_CS"/>
</dbReference>
<keyword evidence="9 13" id="KW-0067">ATP-binding</keyword>
<feature type="binding site" evidence="13">
    <location>
        <position position="49"/>
    </location>
    <ligand>
        <name>substrate</name>
    </ligand>
</feature>
<dbReference type="RefSeq" id="WP_146809118.1">
    <property type="nucleotide sequence ID" value="NZ_BJXX01000055.1"/>
</dbReference>
<protein>
    <recommendedName>
        <fullName evidence="14">Aspartokinase</fullName>
        <ecNumber evidence="14">2.7.2.4</ecNumber>
    </recommendedName>
</protein>
<dbReference type="Pfam" id="PF22468">
    <property type="entry name" value="ACT_9"/>
    <property type="match status" value="1"/>
</dbReference>
<evidence type="ECO:0000256" key="3">
    <source>
        <dbReference type="ARBA" id="ARBA00004986"/>
    </source>
</evidence>
<dbReference type="UniPathway" id="UPA00050">
    <property type="reaction ID" value="UER00461"/>
</dbReference>
<dbReference type="CDD" id="cd04245">
    <property type="entry name" value="AAK_AKiii-YclM-BS"/>
    <property type="match status" value="1"/>
</dbReference>
<dbReference type="InterPro" id="IPR054352">
    <property type="entry name" value="ACT_Aspartokinase"/>
</dbReference>
<dbReference type="Gene3D" id="3.30.2130.10">
    <property type="entry name" value="VC0802-like"/>
    <property type="match status" value="1"/>
</dbReference>
<evidence type="ECO:0000256" key="6">
    <source>
        <dbReference type="ARBA" id="ARBA00022679"/>
    </source>
</evidence>
<gene>
    <name evidence="17" type="primary">yclM</name>
    <name evidence="17" type="ORF">ADA01nite_12580</name>
</gene>
<keyword evidence="18" id="KW-1185">Reference proteome</keyword>
<evidence type="ECO:0000256" key="12">
    <source>
        <dbReference type="ARBA" id="ARBA00047872"/>
    </source>
</evidence>
<dbReference type="UniPathway" id="UPA00051">
    <property type="reaction ID" value="UER00462"/>
</dbReference>
<name>A0A511V794_9BACL</name>
<evidence type="ECO:0000256" key="4">
    <source>
        <dbReference type="ARBA" id="ARBA00005139"/>
    </source>
</evidence>
<keyword evidence="7 13" id="KW-0547">Nucleotide-binding</keyword>
<keyword evidence="10" id="KW-0220">Diaminopimelate biosynthesis</keyword>